<comment type="similarity">
    <text evidence="1">Belongs to the thaumatin family.</text>
</comment>
<feature type="disulfide bond" evidence="2">
    <location>
        <begin position="181"/>
        <end position="190"/>
    </location>
</feature>
<name>A0AAN9SCC6_PSOTE</name>
<evidence type="ECO:0000256" key="3">
    <source>
        <dbReference type="SAM" id="SignalP"/>
    </source>
</evidence>
<evidence type="ECO:0000313" key="5">
    <source>
        <dbReference type="Proteomes" id="UP001386955"/>
    </source>
</evidence>
<accession>A0AAN9SCC6</accession>
<dbReference type="Pfam" id="PF00314">
    <property type="entry name" value="Thaumatin"/>
    <property type="match status" value="1"/>
</dbReference>
<keyword evidence="5" id="KW-1185">Reference proteome</keyword>
<dbReference type="SUPFAM" id="SSF49870">
    <property type="entry name" value="Osmotin, thaumatin-like protein"/>
    <property type="match status" value="1"/>
</dbReference>
<comment type="caution">
    <text evidence="4">The sequence shown here is derived from an EMBL/GenBank/DDBJ whole genome shotgun (WGS) entry which is preliminary data.</text>
</comment>
<feature type="disulfide bond" evidence="2">
    <location>
        <begin position="153"/>
        <end position="209"/>
    </location>
</feature>
<evidence type="ECO:0000313" key="4">
    <source>
        <dbReference type="EMBL" id="KAK7392510.1"/>
    </source>
</evidence>
<evidence type="ECO:0008006" key="6">
    <source>
        <dbReference type="Google" id="ProtNLM"/>
    </source>
</evidence>
<dbReference type="PROSITE" id="PS51367">
    <property type="entry name" value="THAUMATIN_2"/>
    <property type="match status" value="1"/>
</dbReference>
<gene>
    <name evidence="4" type="ORF">VNO78_20951</name>
</gene>
<dbReference type="PRINTS" id="PR00347">
    <property type="entry name" value="THAUMATIN"/>
</dbReference>
<feature type="disulfide bond" evidence="2">
    <location>
        <begin position="148"/>
        <end position="226"/>
    </location>
</feature>
<dbReference type="SMART" id="SM00205">
    <property type="entry name" value="THN"/>
    <property type="match status" value="1"/>
</dbReference>
<dbReference type="AlphaFoldDB" id="A0AAN9SCC6"/>
<feature type="disulfide bond" evidence="2">
    <location>
        <begin position="75"/>
        <end position="85"/>
    </location>
</feature>
<dbReference type="Gene3D" id="2.60.110.10">
    <property type="entry name" value="Thaumatin"/>
    <property type="match status" value="1"/>
</dbReference>
<sequence length="241" mass="26389">MAKSVFLNLFLPMLLLRAGVRSEVIFHFENLCSETLYRASKPSIGDLEPDLPRYAYEIFNMDDHYSGSIWVRTGCSTNASNYFSCETGDCGNGIMECADLNPSLPVTLLNFIVSAPIVSYEVSLVHGQNIMVRIQPNGGTLMDGSGPCPMVECNKELSSVCPLKCLALNKAGIYVGCYSPCDAFKEPKYCCNGQGCQQDEYSLKYKGLCPSAHTYAGDPQPPTYHCKGADSYDITFCPAID</sequence>
<dbReference type="InterPro" id="IPR001938">
    <property type="entry name" value="Thaumatin"/>
</dbReference>
<keyword evidence="2" id="KW-1015">Disulfide bond</keyword>
<dbReference type="PIRSF" id="PIRSF002703">
    <property type="entry name" value="Thaumatin"/>
    <property type="match status" value="1"/>
</dbReference>
<organism evidence="4 5">
    <name type="scientific">Psophocarpus tetragonolobus</name>
    <name type="common">Winged bean</name>
    <name type="synonym">Dolichos tetragonolobus</name>
    <dbReference type="NCBI Taxonomy" id="3891"/>
    <lineage>
        <taxon>Eukaryota</taxon>
        <taxon>Viridiplantae</taxon>
        <taxon>Streptophyta</taxon>
        <taxon>Embryophyta</taxon>
        <taxon>Tracheophyta</taxon>
        <taxon>Spermatophyta</taxon>
        <taxon>Magnoliopsida</taxon>
        <taxon>eudicotyledons</taxon>
        <taxon>Gunneridae</taxon>
        <taxon>Pentapetalae</taxon>
        <taxon>rosids</taxon>
        <taxon>fabids</taxon>
        <taxon>Fabales</taxon>
        <taxon>Fabaceae</taxon>
        <taxon>Papilionoideae</taxon>
        <taxon>50 kb inversion clade</taxon>
        <taxon>NPAAA clade</taxon>
        <taxon>indigoferoid/millettioid clade</taxon>
        <taxon>Phaseoleae</taxon>
        <taxon>Psophocarpus</taxon>
    </lineage>
</organism>
<keyword evidence="3" id="KW-0732">Signal</keyword>
<feature type="chain" id="PRO_5042945507" description="Thaumatin-like protein" evidence="3">
    <location>
        <begin position="23"/>
        <end position="241"/>
    </location>
</feature>
<evidence type="ECO:0000256" key="2">
    <source>
        <dbReference type="PIRSR" id="PIRSR002703-1"/>
    </source>
</evidence>
<feature type="disulfide bond" evidence="2">
    <location>
        <begin position="161"/>
        <end position="177"/>
    </location>
</feature>
<protein>
    <recommendedName>
        <fullName evidence="6">Thaumatin-like protein</fullName>
    </recommendedName>
</protein>
<evidence type="ECO:0000256" key="1">
    <source>
        <dbReference type="ARBA" id="ARBA00010607"/>
    </source>
</evidence>
<reference evidence="4 5" key="1">
    <citation type="submission" date="2024-01" db="EMBL/GenBank/DDBJ databases">
        <title>The genomes of 5 underutilized Papilionoideae crops provide insights into root nodulation and disease resistanc.</title>
        <authorList>
            <person name="Jiang F."/>
        </authorList>
    </citation>
    <scope>NUCLEOTIDE SEQUENCE [LARGE SCALE GENOMIC DNA]</scope>
    <source>
        <strain evidence="4">DUOXIRENSHENG_FW03</strain>
        <tissue evidence="4">Leaves</tissue>
    </source>
</reference>
<feature type="disulfide bond" evidence="2">
    <location>
        <begin position="191"/>
        <end position="196"/>
    </location>
</feature>
<dbReference type="EMBL" id="JAYMYS010000005">
    <property type="protein sequence ID" value="KAK7392510.1"/>
    <property type="molecule type" value="Genomic_DNA"/>
</dbReference>
<dbReference type="InterPro" id="IPR037176">
    <property type="entry name" value="Osmotin/thaumatin-like_sf"/>
</dbReference>
<dbReference type="PANTHER" id="PTHR31048">
    <property type="entry name" value="OS03G0233200 PROTEIN"/>
    <property type="match status" value="1"/>
</dbReference>
<feature type="disulfide bond" evidence="2">
    <location>
        <begin position="90"/>
        <end position="97"/>
    </location>
</feature>
<proteinExistence type="inferred from homology"/>
<dbReference type="Proteomes" id="UP001386955">
    <property type="component" value="Unassembled WGS sequence"/>
</dbReference>
<feature type="signal peptide" evidence="3">
    <location>
        <begin position="1"/>
        <end position="22"/>
    </location>
</feature>
<feature type="disulfide bond" evidence="2">
    <location>
        <begin position="32"/>
        <end position="237"/>
    </location>
</feature>